<sequence length="291" mass="34226">MHSMTGYGKAEKREHGLDVVVEIKSVNNRYLDIFLRLPRELSFMEYELRERLKKKVVRGKISVNVNISEHLSGGDEVYLNEELLENRLTLLEKLRARLADDQQVSLDHLLQFPELFELNLSAFAEDALRELVFPVFDEALETFNRMRNEEGLFLAEDIARRLNRLEKMTNEVRRKGKRNMREEFDRMCNNVYSLVDEGKIDPARLEQEVAVISDKIDITEECVRMASHIQLFRQLMEDRGEVGKKMTFILQEMLREANTMNSKTTDVEISHTVINMKEEIEKMREQAQNLE</sequence>
<evidence type="ECO:0000256" key="2">
    <source>
        <dbReference type="ARBA" id="ARBA00022722"/>
    </source>
</evidence>
<comment type="similarity">
    <text evidence="5">Belongs to the YicC/YloC family.</text>
</comment>
<evidence type="ECO:0000256" key="1">
    <source>
        <dbReference type="ARBA" id="ARBA00001968"/>
    </source>
</evidence>
<evidence type="ECO:0000259" key="7">
    <source>
        <dbReference type="Pfam" id="PF08340"/>
    </source>
</evidence>
<dbReference type="InterPro" id="IPR013551">
    <property type="entry name" value="YicC-like_C"/>
</dbReference>
<keyword evidence="2" id="KW-0540">Nuclease</keyword>
<feature type="domain" description="Endoribonuclease YicC-like C-terminal" evidence="7">
    <location>
        <begin position="177"/>
        <end position="291"/>
    </location>
</feature>
<dbReference type="EMBL" id="DRQG01000146">
    <property type="protein sequence ID" value="HGY57135.1"/>
    <property type="molecule type" value="Genomic_DNA"/>
</dbReference>
<dbReference type="Pfam" id="PF08340">
    <property type="entry name" value="YicC-like_C"/>
    <property type="match status" value="1"/>
</dbReference>
<feature type="domain" description="Endoribonuclease YicC-like N-terminal" evidence="6">
    <location>
        <begin position="1"/>
        <end position="155"/>
    </location>
</feature>
<organism evidence="8">
    <name type="scientific">Caldithrix abyssi</name>
    <dbReference type="NCBI Taxonomy" id="187145"/>
    <lineage>
        <taxon>Bacteria</taxon>
        <taxon>Pseudomonadati</taxon>
        <taxon>Calditrichota</taxon>
        <taxon>Calditrichia</taxon>
        <taxon>Calditrichales</taxon>
        <taxon>Calditrichaceae</taxon>
        <taxon>Caldithrix</taxon>
    </lineage>
</organism>
<dbReference type="AlphaFoldDB" id="A0A7V4U357"/>
<dbReference type="GO" id="GO:0016787">
    <property type="term" value="F:hydrolase activity"/>
    <property type="evidence" value="ECO:0007669"/>
    <property type="project" value="UniProtKB-KW"/>
</dbReference>
<keyword evidence="4" id="KW-0378">Hydrolase</keyword>
<comment type="caution">
    <text evidence="8">The sequence shown here is derived from an EMBL/GenBank/DDBJ whole genome shotgun (WGS) entry which is preliminary data.</text>
</comment>
<dbReference type="Pfam" id="PF03755">
    <property type="entry name" value="YicC-like_N"/>
    <property type="match status" value="1"/>
</dbReference>
<dbReference type="Proteomes" id="UP000885779">
    <property type="component" value="Unassembled WGS sequence"/>
</dbReference>
<gene>
    <name evidence="8" type="ORF">ENK44_15610</name>
</gene>
<evidence type="ECO:0000313" key="8">
    <source>
        <dbReference type="EMBL" id="HGY57135.1"/>
    </source>
</evidence>
<accession>A0A7V4U357</accession>
<reference evidence="8" key="1">
    <citation type="journal article" date="2020" name="mSystems">
        <title>Genome- and Community-Level Interaction Insights into Carbon Utilization and Element Cycling Functions of Hydrothermarchaeota in Hydrothermal Sediment.</title>
        <authorList>
            <person name="Zhou Z."/>
            <person name="Liu Y."/>
            <person name="Xu W."/>
            <person name="Pan J."/>
            <person name="Luo Z.H."/>
            <person name="Li M."/>
        </authorList>
    </citation>
    <scope>NUCLEOTIDE SEQUENCE [LARGE SCALE GENOMIC DNA]</scope>
    <source>
        <strain evidence="8">HyVt-577</strain>
    </source>
</reference>
<evidence type="ECO:0000256" key="5">
    <source>
        <dbReference type="ARBA" id="ARBA00035648"/>
    </source>
</evidence>
<name>A0A7V4U357_CALAY</name>
<dbReference type="PANTHER" id="PTHR30636:SF3">
    <property type="entry name" value="UPF0701 PROTEIN YICC"/>
    <property type="match status" value="1"/>
</dbReference>
<dbReference type="InterPro" id="IPR013527">
    <property type="entry name" value="YicC-like_N"/>
</dbReference>
<proteinExistence type="inferred from homology"/>
<comment type="cofactor">
    <cofactor evidence="1">
        <name>a divalent metal cation</name>
        <dbReference type="ChEBI" id="CHEBI:60240"/>
    </cofactor>
</comment>
<dbReference type="InterPro" id="IPR005229">
    <property type="entry name" value="YicC/YloC-like"/>
</dbReference>
<evidence type="ECO:0000256" key="4">
    <source>
        <dbReference type="ARBA" id="ARBA00022801"/>
    </source>
</evidence>
<dbReference type="PANTHER" id="PTHR30636">
    <property type="entry name" value="UPF0701 PROTEIN YICC"/>
    <property type="match status" value="1"/>
</dbReference>
<dbReference type="NCBIfam" id="TIGR00255">
    <property type="entry name" value="YicC/YloC family endoribonuclease"/>
    <property type="match status" value="1"/>
</dbReference>
<evidence type="ECO:0000259" key="6">
    <source>
        <dbReference type="Pfam" id="PF03755"/>
    </source>
</evidence>
<keyword evidence="3" id="KW-0255">Endonuclease</keyword>
<evidence type="ECO:0000256" key="3">
    <source>
        <dbReference type="ARBA" id="ARBA00022759"/>
    </source>
</evidence>
<dbReference type="GO" id="GO:0004521">
    <property type="term" value="F:RNA endonuclease activity"/>
    <property type="evidence" value="ECO:0007669"/>
    <property type="project" value="InterPro"/>
</dbReference>
<protein>
    <submittedName>
        <fullName evidence="8">YicC family protein</fullName>
    </submittedName>
</protein>